<evidence type="ECO:0000256" key="2">
    <source>
        <dbReference type="ARBA" id="ARBA00005811"/>
    </source>
</evidence>
<keyword evidence="6 8" id="KW-0472">Membrane</keyword>
<dbReference type="OrthoDB" id="8030720at2"/>
<organism evidence="9">
    <name type="scientific">Chelativorans sp. (strain BNC1)</name>
    <dbReference type="NCBI Taxonomy" id="266779"/>
    <lineage>
        <taxon>Bacteria</taxon>
        <taxon>Pseudomonadati</taxon>
        <taxon>Pseudomonadota</taxon>
        <taxon>Alphaproteobacteria</taxon>
        <taxon>Hyphomicrobiales</taxon>
        <taxon>Phyllobacteriaceae</taxon>
        <taxon>Chelativorans</taxon>
    </lineage>
</organism>
<dbReference type="GO" id="GO:0005886">
    <property type="term" value="C:plasma membrane"/>
    <property type="evidence" value="ECO:0007669"/>
    <property type="project" value="UniProtKB-SubCell"/>
</dbReference>
<keyword evidence="7" id="KW-0653">Protein transport</keyword>
<dbReference type="GO" id="GO:0022857">
    <property type="term" value="F:transmembrane transporter activity"/>
    <property type="evidence" value="ECO:0007669"/>
    <property type="project" value="InterPro"/>
</dbReference>
<evidence type="ECO:0000256" key="1">
    <source>
        <dbReference type="ARBA" id="ARBA00004162"/>
    </source>
</evidence>
<comment type="similarity">
    <text evidence="2 7">Belongs to the ExbD/TolR family.</text>
</comment>
<gene>
    <name evidence="9" type="ordered locus">Meso_1437</name>
</gene>
<dbReference type="KEGG" id="mes:Meso_1437"/>
<evidence type="ECO:0000256" key="5">
    <source>
        <dbReference type="ARBA" id="ARBA00022989"/>
    </source>
</evidence>
<dbReference type="AlphaFoldDB" id="Q11IE2"/>
<keyword evidence="5 8" id="KW-1133">Transmembrane helix</keyword>
<evidence type="ECO:0000256" key="6">
    <source>
        <dbReference type="ARBA" id="ARBA00023136"/>
    </source>
</evidence>
<dbReference type="InterPro" id="IPR003400">
    <property type="entry name" value="ExbD"/>
</dbReference>
<dbReference type="EMBL" id="CP000390">
    <property type="protein sequence ID" value="ABG62833.1"/>
    <property type="molecule type" value="Genomic_DNA"/>
</dbReference>
<dbReference type="STRING" id="266779.Meso_1437"/>
<name>Q11IE2_CHESB</name>
<evidence type="ECO:0000256" key="4">
    <source>
        <dbReference type="ARBA" id="ARBA00022692"/>
    </source>
</evidence>
<dbReference type="eggNOG" id="ENOG50335R1">
    <property type="taxonomic scope" value="Bacteria"/>
</dbReference>
<feature type="transmembrane region" description="Helical" evidence="8">
    <location>
        <begin position="12"/>
        <end position="31"/>
    </location>
</feature>
<keyword evidence="3" id="KW-1003">Cell membrane</keyword>
<evidence type="ECO:0000313" key="9">
    <source>
        <dbReference type="EMBL" id="ABG62833.1"/>
    </source>
</evidence>
<keyword evidence="4 7" id="KW-0812">Transmembrane</keyword>
<accession>Q11IE2</accession>
<protein>
    <submittedName>
        <fullName evidence="9">Outer membrane transport energization protein ExbD</fullName>
    </submittedName>
</protein>
<evidence type="ECO:0000256" key="7">
    <source>
        <dbReference type="RuleBase" id="RU003879"/>
    </source>
</evidence>
<proteinExistence type="inferred from homology"/>
<sequence length="127" mass="14119" precursor="true">MRIDLPVPRRRPLSMTSLIDIIFLLFLFFMLSSTFLRFAEVEVTGGAASSAARGEAPDILIRLDSQSWQVNGVSTDPEQGMTELKRLQEVGAEKAVLLVREELSSQDLVGALERIRRETSLSVTVAR</sequence>
<reference evidence="9" key="1">
    <citation type="submission" date="2006-06" db="EMBL/GenBank/DDBJ databases">
        <title>Complete sequence of chromosome of Chelativorans sp. BNC1.</title>
        <authorList>
            <consortium name="US DOE Joint Genome Institute"/>
            <person name="Copeland A."/>
            <person name="Lucas S."/>
            <person name="Lapidus A."/>
            <person name="Barry K."/>
            <person name="Detter J.C."/>
            <person name="Glavina del Rio T."/>
            <person name="Hammon N."/>
            <person name="Israni S."/>
            <person name="Dalin E."/>
            <person name="Tice H."/>
            <person name="Pitluck S."/>
            <person name="Chertkov O."/>
            <person name="Brettin T."/>
            <person name="Bruce D."/>
            <person name="Han C."/>
            <person name="Tapia R."/>
            <person name="Gilna P."/>
            <person name="Schmutz J."/>
            <person name="Larimer F."/>
            <person name="Land M."/>
            <person name="Hauser L."/>
            <person name="Kyrpides N."/>
            <person name="Mikhailova N."/>
            <person name="Richardson P."/>
        </authorList>
    </citation>
    <scope>NUCLEOTIDE SEQUENCE</scope>
    <source>
        <strain evidence="9">BNC1</strain>
    </source>
</reference>
<dbReference type="HOGENOM" id="CLU_085305_3_5_5"/>
<comment type="subcellular location">
    <subcellularLocation>
        <location evidence="1">Cell membrane</location>
        <topology evidence="1">Single-pass membrane protein</topology>
    </subcellularLocation>
    <subcellularLocation>
        <location evidence="7">Cell membrane</location>
        <topology evidence="7">Single-pass type II membrane protein</topology>
    </subcellularLocation>
</comment>
<keyword evidence="7" id="KW-0813">Transport</keyword>
<dbReference type="Pfam" id="PF02472">
    <property type="entry name" value="ExbD"/>
    <property type="match status" value="1"/>
</dbReference>
<evidence type="ECO:0000256" key="3">
    <source>
        <dbReference type="ARBA" id="ARBA00022475"/>
    </source>
</evidence>
<dbReference type="GO" id="GO:0015031">
    <property type="term" value="P:protein transport"/>
    <property type="evidence" value="ECO:0007669"/>
    <property type="project" value="UniProtKB-KW"/>
</dbReference>
<evidence type="ECO:0000256" key="8">
    <source>
        <dbReference type="SAM" id="Phobius"/>
    </source>
</evidence>